<organism evidence="1">
    <name type="scientific">Anopheles darlingi</name>
    <name type="common">Mosquito</name>
    <dbReference type="NCBI Taxonomy" id="43151"/>
    <lineage>
        <taxon>Eukaryota</taxon>
        <taxon>Metazoa</taxon>
        <taxon>Ecdysozoa</taxon>
        <taxon>Arthropoda</taxon>
        <taxon>Hexapoda</taxon>
        <taxon>Insecta</taxon>
        <taxon>Pterygota</taxon>
        <taxon>Neoptera</taxon>
        <taxon>Endopterygota</taxon>
        <taxon>Diptera</taxon>
        <taxon>Nematocera</taxon>
        <taxon>Culicoidea</taxon>
        <taxon>Culicidae</taxon>
        <taxon>Anophelinae</taxon>
        <taxon>Anopheles</taxon>
    </lineage>
</organism>
<name>A0A2M4DMK1_ANODA</name>
<accession>A0A2M4DMK1</accession>
<evidence type="ECO:0000313" key="1">
    <source>
        <dbReference type="EMBL" id="MBW78787.1"/>
    </source>
</evidence>
<dbReference type="AlphaFoldDB" id="A0A2M4DMK1"/>
<dbReference type="EMBL" id="GGFL01014609">
    <property type="protein sequence ID" value="MBW78787.1"/>
    <property type="molecule type" value="Transcribed_RNA"/>
</dbReference>
<reference evidence="1" key="1">
    <citation type="submission" date="2018-01" db="EMBL/GenBank/DDBJ databases">
        <title>An insight into the sialome of Amazonian anophelines.</title>
        <authorList>
            <person name="Ribeiro J.M."/>
            <person name="Scarpassa V."/>
            <person name="Calvo E."/>
        </authorList>
    </citation>
    <scope>NUCLEOTIDE SEQUENCE</scope>
</reference>
<sequence length="79" mass="9234">MLFIYVKRFTLLSPSLDPICVCVYMYLLWSHLAQPAEATDFIRDDPRPPSPASRRQTYVHDKTNHERHGSLVIDMVILF</sequence>
<protein>
    <submittedName>
        <fullName evidence="1">Putative secreted protein</fullName>
    </submittedName>
</protein>
<proteinExistence type="predicted"/>